<evidence type="ECO:0008006" key="11">
    <source>
        <dbReference type="Google" id="ProtNLM"/>
    </source>
</evidence>
<keyword evidence="2" id="KW-0732">Signal</keyword>
<dbReference type="Gene3D" id="3.40.50.720">
    <property type="entry name" value="NAD(P)-binding Rossmann-like Domain"/>
    <property type="match status" value="1"/>
</dbReference>
<dbReference type="Pfam" id="PF04616">
    <property type="entry name" value="Glyco_hydro_43"/>
    <property type="match status" value="1"/>
</dbReference>
<dbReference type="EMBL" id="BOPL01000002">
    <property type="protein sequence ID" value="GIK00041.1"/>
    <property type="molecule type" value="Genomic_DNA"/>
</dbReference>
<dbReference type="InterPro" id="IPR008030">
    <property type="entry name" value="NmrA-like"/>
</dbReference>
<dbReference type="InterPro" id="IPR023296">
    <property type="entry name" value="Glyco_hydro_beta-prop_sf"/>
</dbReference>
<evidence type="ECO:0000256" key="5">
    <source>
        <dbReference type="ARBA" id="ARBA00023002"/>
    </source>
</evidence>
<dbReference type="Gene3D" id="2.115.10.20">
    <property type="entry name" value="Glycosyl hydrolase domain, family 43"/>
    <property type="match status" value="1"/>
</dbReference>
<feature type="domain" description="Beta-xylosidase C-terminal Concanavalin A-like" evidence="8">
    <location>
        <begin position="594"/>
        <end position="780"/>
    </location>
</feature>
<dbReference type="RefSeq" id="XP_043123227.1">
    <property type="nucleotide sequence ID" value="XM_043267292.1"/>
</dbReference>
<evidence type="ECO:0000256" key="2">
    <source>
        <dbReference type="ARBA" id="ARBA00022729"/>
    </source>
</evidence>
<dbReference type="InterPro" id="IPR036291">
    <property type="entry name" value="NAD(P)-bd_dom_sf"/>
</dbReference>
<dbReference type="InterPro" id="IPR051795">
    <property type="entry name" value="Glycosyl_Hydrlase_43"/>
</dbReference>
<dbReference type="GO" id="GO:0005975">
    <property type="term" value="P:carbohydrate metabolic process"/>
    <property type="evidence" value="ECO:0007669"/>
    <property type="project" value="InterPro"/>
</dbReference>
<keyword evidence="5" id="KW-0560">Oxidoreductase</keyword>
<dbReference type="CDD" id="cd09001">
    <property type="entry name" value="GH43_FsAxh1-like"/>
    <property type="match status" value="1"/>
</dbReference>
<dbReference type="GeneID" id="66932037"/>
<dbReference type="InterPro" id="IPR006710">
    <property type="entry name" value="Glyco_hydro_43"/>
</dbReference>
<name>A0A9P3F3H5_ASPVI</name>
<proteinExistence type="inferred from homology"/>
<dbReference type="Pfam" id="PF05368">
    <property type="entry name" value="NmrA"/>
    <property type="match status" value="1"/>
</dbReference>
<dbReference type="InterPro" id="IPR041542">
    <property type="entry name" value="GH43_C2"/>
</dbReference>
<dbReference type="GO" id="GO:0004553">
    <property type="term" value="F:hydrolase activity, hydrolyzing O-glycosyl compounds"/>
    <property type="evidence" value="ECO:0007669"/>
    <property type="project" value="InterPro"/>
</dbReference>
<dbReference type="SUPFAM" id="SSF49899">
    <property type="entry name" value="Concanavalin A-like lectins/glucanases"/>
    <property type="match status" value="1"/>
</dbReference>
<evidence type="ECO:0000256" key="4">
    <source>
        <dbReference type="ARBA" id="ARBA00022857"/>
    </source>
</evidence>
<dbReference type="OrthoDB" id="2139957at2759"/>
<evidence type="ECO:0000259" key="8">
    <source>
        <dbReference type="Pfam" id="PF17851"/>
    </source>
</evidence>
<reference evidence="9 10" key="1">
    <citation type="submission" date="2021-02" db="EMBL/GenBank/DDBJ databases">
        <title>Pan-genome distribution and transcriptional activeness of fungal secondary metabolism genes in Aspergillus section Fumigati.</title>
        <authorList>
            <person name="Takahashi H."/>
            <person name="Umemura M."/>
            <person name="Ninomiya A."/>
            <person name="Kusuya Y."/>
            <person name="Urayama S."/>
            <person name="Shimizu M."/>
            <person name="Watanabe A."/>
            <person name="Kamei K."/>
            <person name="Yaguchi T."/>
            <person name="Hagiwara D."/>
        </authorList>
    </citation>
    <scope>NUCLEOTIDE SEQUENCE [LARGE SCALE GENOMIC DNA]</scope>
    <source>
        <strain evidence="9 10">IFM 47045</strain>
    </source>
</reference>
<dbReference type="PANTHER" id="PTHR42812">
    <property type="entry name" value="BETA-XYLOSIDASE"/>
    <property type="match status" value="1"/>
</dbReference>
<dbReference type="Pfam" id="PF17851">
    <property type="entry name" value="GH43_C2"/>
    <property type="match status" value="1"/>
</dbReference>
<dbReference type="Proteomes" id="UP000710440">
    <property type="component" value="Unassembled WGS sequence"/>
</dbReference>
<gene>
    <name evidence="9" type="ORF">Aspvir_004055</name>
</gene>
<accession>A0A9P3F3H5</accession>
<evidence type="ECO:0000256" key="1">
    <source>
        <dbReference type="ARBA" id="ARBA00009865"/>
    </source>
</evidence>
<dbReference type="InterPro" id="IPR013320">
    <property type="entry name" value="ConA-like_dom_sf"/>
</dbReference>
<evidence type="ECO:0000256" key="3">
    <source>
        <dbReference type="ARBA" id="ARBA00022801"/>
    </source>
</evidence>
<evidence type="ECO:0000256" key="6">
    <source>
        <dbReference type="ARBA" id="ARBA00023295"/>
    </source>
</evidence>
<organism evidence="9 10">
    <name type="scientific">Aspergillus viridinutans</name>
    <dbReference type="NCBI Taxonomy" id="75553"/>
    <lineage>
        <taxon>Eukaryota</taxon>
        <taxon>Fungi</taxon>
        <taxon>Dikarya</taxon>
        <taxon>Ascomycota</taxon>
        <taxon>Pezizomycotina</taxon>
        <taxon>Eurotiomycetes</taxon>
        <taxon>Eurotiomycetidae</taxon>
        <taxon>Eurotiales</taxon>
        <taxon>Aspergillaceae</taxon>
        <taxon>Aspergillus</taxon>
        <taxon>Aspergillus subgen. Fumigati</taxon>
    </lineage>
</organism>
<dbReference type="AlphaFoldDB" id="A0A9P3F3H5"/>
<dbReference type="SUPFAM" id="SSF51735">
    <property type="entry name" value="NAD(P)-binding Rossmann-fold domains"/>
    <property type="match status" value="1"/>
</dbReference>
<dbReference type="PANTHER" id="PTHR42812:SF15">
    <property type="entry name" value="HYDROLASE, PUTATIVE (AFU_ORTHOLOGUE AFUA_2G00930)-RELATED"/>
    <property type="match status" value="1"/>
</dbReference>
<dbReference type="SUPFAM" id="SSF75005">
    <property type="entry name" value="Arabinanase/levansucrase/invertase"/>
    <property type="match status" value="1"/>
</dbReference>
<evidence type="ECO:0000259" key="7">
    <source>
        <dbReference type="Pfam" id="PF05368"/>
    </source>
</evidence>
<evidence type="ECO:0000313" key="9">
    <source>
        <dbReference type="EMBL" id="GIK00041.1"/>
    </source>
</evidence>
<comment type="caution">
    <text evidence="9">The sequence shown here is derived from an EMBL/GenBank/DDBJ whole genome shotgun (WGS) entry which is preliminary data.</text>
</comment>
<comment type="similarity">
    <text evidence="1">Belongs to the glycosyl hydrolase 43 family.</text>
</comment>
<dbReference type="Gene3D" id="3.90.25.10">
    <property type="entry name" value="UDP-galactose 4-epimerase, domain 1"/>
    <property type="match status" value="1"/>
</dbReference>
<keyword evidence="6" id="KW-0326">Glycosidase</keyword>
<keyword evidence="4" id="KW-0521">NADP</keyword>
<keyword evidence="3" id="KW-0378">Hydrolase</keyword>
<dbReference type="GO" id="GO:0016491">
    <property type="term" value="F:oxidoreductase activity"/>
    <property type="evidence" value="ECO:0007669"/>
    <property type="project" value="UniProtKB-KW"/>
</dbReference>
<feature type="domain" description="NmrA-like" evidence="7">
    <location>
        <begin position="5"/>
        <end position="239"/>
    </location>
</feature>
<evidence type="ECO:0000313" key="10">
    <source>
        <dbReference type="Proteomes" id="UP000710440"/>
    </source>
</evidence>
<protein>
    <recommendedName>
        <fullName evidence="11">Beta-xylosidase C-terminal Concanavalin A-like domain-containing protein</fullName>
    </recommendedName>
</protein>
<dbReference type="Gene3D" id="2.60.120.200">
    <property type="match status" value="1"/>
</dbReference>
<dbReference type="CDD" id="cd05259">
    <property type="entry name" value="PCBER_SDR_a"/>
    <property type="match status" value="1"/>
</dbReference>
<dbReference type="InterPro" id="IPR045312">
    <property type="entry name" value="PCBER-like"/>
</dbReference>
<keyword evidence="10" id="KW-1185">Reference proteome</keyword>
<sequence length="797" mass="87345">MSPIQNVTVLGASGAVGTLLVDALLASNFTVSVVLRPSSKATFPASVAVHRANYDDLAVLTAAFQGQDAIISAVGTFDAAIQRTAIDAAAAVPSVRRFIPSEYGGDTSQPGPVSFARFPQAKREIVEYLDSKEGITWTAICTGSFINWLLELENAAMGWDLSARKVSIFDSGNRPFVLSTLGQVTRAIISVLQHEEETRNAYVYVKSFEVTQNQLLELIERLSGTKFEVKHLTTEEIAQRGVDHLEGGDYEHGYPEVVTAVAYGPWGFLGFGEQAEKWNSVLGLPKEDLEETTFTNPVIYEDFPDNDIFLGPDGKTFYWSSSNFHYSPGAPILQSTDLVNWELIGHSVPTLDFGSNYNMENGQTAYNGGTWASTLRHRKSNNKWYWIGCVNFWTTYVYTAPDVKGPWQQSASFQPCFYDCGLLIDDDDTMYVAYGSNNVSVAQLAPDGLSVVKTQQVFSYPSECPGGIEGNRMYKINGLYYILDDCPANGITEVWKASSPFGPYQRKILSNNTPSPVPGSGAPVQGSLIETPNGQWYFMSFAWVYPLGRLTVLAPVTWGSDGFPSLQTVNNAWGQSYPYPLPKNNSVPSWIGGDQFWGSSLGPMWEWNHNPDTTKFSFNSPGLTLQTATVTNDLYHARNTLTHRPHGQFPVGTVLLDFTNMADGDQCGLAVFKDQSAWIGVVRSGNSYTVTAVQGLTQDASIDWATTSTGTVVGSAPISTRQVYLQIRMDARADGPKQLTFYYSTDGSTYSQLGGAFTSNTGWQYFMGYRFAIFNFATKALGGSVKVLGFTSWTSGN</sequence>